<accession>A0A1H0PA50</accession>
<proteinExistence type="predicted"/>
<dbReference type="Proteomes" id="UP000186456">
    <property type="component" value="Unassembled WGS sequence"/>
</dbReference>
<dbReference type="EMBL" id="FNJN01000003">
    <property type="protein sequence ID" value="SDP01568.1"/>
    <property type="molecule type" value="Genomic_DNA"/>
</dbReference>
<keyword evidence="1" id="KW-0812">Transmembrane</keyword>
<feature type="transmembrane region" description="Helical" evidence="1">
    <location>
        <begin position="39"/>
        <end position="58"/>
    </location>
</feature>
<gene>
    <name evidence="2" type="ORF">SAMN04487788_1840</name>
</gene>
<name>A0A1H0PA50_MICTS</name>
<evidence type="ECO:0000313" key="3">
    <source>
        <dbReference type="Proteomes" id="UP000186456"/>
    </source>
</evidence>
<dbReference type="AlphaFoldDB" id="A0A1H0PA50"/>
<evidence type="ECO:0000313" key="2">
    <source>
        <dbReference type="EMBL" id="SDP01568.1"/>
    </source>
</evidence>
<organism evidence="2 3">
    <name type="scientific">Microbacterium testaceum (strain StLB037)</name>
    <dbReference type="NCBI Taxonomy" id="979556"/>
    <lineage>
        <taxon>Bacteria</taxon>
        <taxon>Bacillati</taxon>
        <taxon>Actinomycetota</taxon>
        <taxon>Actinomycetes</taxon>
        <taxon>Micrococcales</taxon>
        <taxon>Microbacteriaceae</taxon>
        <taxon>Microbacterium</taxon>
    </lineage>
</organism>
<evidence type="ECO:0000256" key="1">
    <source>
        <dbReference type="SAM" id="Phobius"/>
    </source>
</evidence>
<protein>
    <submittedName>
        <fullName evidence="2">Uncharacterized protein</fullName>
    </submittedName>
</protein>
<keyword evidence="1" id="KW-0472">Membrane</keyword>
<sequence>MTHNRADDTSLVALVLRVVSAGLGILFVVAGVADVVRRTPWGFVGVIGGALILLGVVIELRRERRERRVQRLRD</sequence>
<feature type="transmembrane region" description="Helical" evidence="1">
    <location>
        <begin position="12"/>
        <end position="33"/>
    </location>
</feature>
<keyword evidence="1" id="KW-1133">Transmembrane helix</keyword>
<reference evidence="2 3" key="1">
    <citation type="submission" date="2016-10" db="EMBL/GenBank/DDBJ databases">
        <authorList>
            <person name="de Groot N.N."/>
        </authorList>
    </citation>
    <scope>NUCLEOTIDE SEQUENCE [LARGE SCALE GENOMIC DNA]</scope>
    <source>
        <strain evidence="2 3">StLB037</strain>
    </source>
</reference>